<evidence type="ECO:0000256" key="10">
    <source>
        <dbReference type="ARBA" id="ARBA00024062"/>
    </source>
</evidence>
<dbReference type="CDD" id="cd11341">
    <property type="entry name" value="AmyAc_Pullulanase_LD-like"/>
    <property type="match status" value="1"/>
</dbReference>
<evidence type="ECO:0000256" key="14">
    <source>
        <dbReference type="SAM" id="Phobius"/>
    </source>
</evidence>
<keyword evidence="5 16" id="KW-0378">Hydrolase</keyword>
<dbReference type="InterPro" id="IPR005323">
    <property type="entry name" value="CBM41_pullulanase"/>
</dbReference>
<evidence type="ECO:0000256" key="13">
    <source>
        <dbReference type="SAM" id="MobiDB-lite"/>
    </source>
</evidence>
<comment type="similarity">
    <text evidence="1">Belongs to the glycosyl hydrolase 13 family.</text>
</comment>
<sequence length="1068" mass="120790">MVKLENKRSVQNIRTIFCMMSLLFIFSFQLQKSFAEEVETQVVIHYEAPETEKNIDRNIWIWPENGAGEEHSFEKEDAFGKYQVISLKGVHQKVGFLIKSKGDWSYQSKDQWVDTSSGRAHVWLDKEGALFYEATDKMKAPKNKELNVNAHYFRKNQDYEKWQLTFKVEDRAPEVVSFDTEDDFGRSTNFKVSSKTDFSKLNVTLEKRNEKNEVIETDGKERVVYLYENQGNLDMWLIEDDELVYAHPELIVKTQKIKTATIEKMNQIDLVFSKPELLEKLKTHQVKLVNSKGNVPFKMLEDDKDKPVTRLSLQTEKNLDLAESYSVETEKGEKIPVAMGAVVRTPEFDKAFYYDGKLGSEYQKAQTTFTLWAPTAKSVELVTYSDQGAESPEKEVISMTKGDKGTFKAKLSGDQAGLVYTYRLTFPDGKVNESVDPYATAAIVNGNRSVVLSPNQTNITEFNRMPAFSNPVDAVIYEAHIRDLSIASDSGIQNKGKFLGVVEPGTKNSQNQITGLDYLKSLGVTHVQFLPMYDYQTVDESQPNTPQFNWGYDPKNYNVPEGSYSTDATNPSTRVVEMKQMVKGLHDNNIRVIMDVVYNHVYEASSHAFNQTVPGYYFRYNEDGGLANGTGVGNDVASERKMAQKYIVDSVSYWAKNYQIDGFRFDLMGILDVETMNLVREELNKIDPSIIVLGEGWNMGTPLSDDKKAIQKNANKMPGIGHFNDSIRDSVKGSVFDGKEPGMINGKKDLEKLVAQNMLGAEGIEGYTEPSQLIQYVEAHDNLTLYDKLSLTNPNDTKEQRLKRHMLGTGMMLVSEGVPFIHAGQEFLRTKDGDENSYKSPDSVNQFDWNRPKEYEESVDFFKELVNYRKSEPLLRLTTYQEIKEKGKVIQAENGIIIYQLSDERKDVMIAINSNEEERDMDKKMIKGFKVVASNQLESEKSQDGKMLPLSLTVYEKNKETTTTDSSSTESSTNAENSTTDSQATKEPSEESKSSETNSTSTSSTKEQLKTSTSDGVVNKNDTVKPTPTEGKQYFSQLLPKTGEAKTAFALIGLLSLGAGWLIFRRKN</sequence>
<organism evidence="16 17">
    <name type="scientific">Vagococcus hydrophili</name>
    <dbReference type="NCBI Taxonomy" id="2714947"/>
    <lineage>
        <taxon>Bacteria</taxon>
        <taxon>Bacillati</taxon>
        <taxon>Bacillota</taxon>
        <taxon>Bacilli</taxon>
        <taxon>Lactobacillales</taxon>
        <taxon>Enterococcaceae</taxon>
        <taxon>Vagococcus</taxon>
    </lineage>
</organism>
<dbReference type="NCBIfam" id="TIGR01167">
    <property type="entry name" value="LPXTG_anchor"/>
    <property type="match status" value="1"/>
</dbReference>
<evidence type="ECO:0000256" key="1">
    <source>
        <dbReference type="ARBA" id="ARBA00008061"/>
    </source>
</evidence>
<dbReference type="Gene3D" id="2.60.40.2320">
    <property type="match status" value="1"/>
</dbReference>
<dbReference type="InterPro" id="IPR006047">
    <property type="entry name" value="GH13_cat_dom"/>
</dbReference>
<evidence type="ECO:0000256" key="7">
    <source>
        <dbReference type="ARBA" id="ARBA00023088"/>
    </source>
</evidence>
<feature type="region of interest" description="Disordered" evidence="13">
    <location>
        <begin position="958"/>
        <end position="1031"/>
    </location>
</feature>
<keyword evidence="6" id="KW-0106">Calcium</keyword>
<name>A0A6G8AV63_9ENTE</name>
<dbReference type="PROSITE" id="PS50847">
    <property type="entry name" value="GRAM_POS_ANCHORING"/>
    <property type="match status" value="1"/>
</dbReference>
<dbReference type="Gene3D" id="2.60.40.10">
    <property type="entry name" value="Immunoglobulins"/>
    <property type="match status" value="1"/>
</dbReference>
<dbReference type="KEGG" id="vhy:G7082_09930"/>
<evidence type="ECO:0000256" key="2">
    <source>
        <dbReference type="ARBA" id="ARBA00022512"/>
    </source>
</evidence>
<keyword evidence="17" id="KW-1185">Reference proteome</keyword>
<evidence type="ECO:0000256" key="12">
    <source>
        <dbReference type="ARBA" id="ARBA00031076"/>
    </source>
</evidence>
<dbReference type="InterPro" id="IPR013783">
    <property type="entry name" value="Ig-like_fold"/>
</dbReference>
<dbReference type="GO" id="GO:0005975">
    <property type="term" value="P:carbohydrate metabolic process"/>
    <property type="evidence" value="ECO:0007669"/>
    <property type="project" value="InterPro"/>
</dbReference>
<dbReference type="SUPFAM" id="SSF81296">
    <property type="entry name" value="E set domains"/>
    <property type="match status" value="1"/>
</dbReference>
<dbReference type="Proteomes" id="UP000501747">
    <property type="component" value="Chromosome"/>
</dbReference>
<dbReference type="InterPro" id="IPR011840">
    <property type="entry name" value="PulA_typeI"/>
</dbReference>
<dbReference type="InterPro" id="IPR013784">
    <property type="entry name" value="Carb-bd-like_fold"/>
</dbReference>
<dbReference type="InterPro" id="IPR004193">
    <property type="entry name" value="Glyco_hydro_13_N"/>
</dbReference>
<feature type="compositionally biased region" description="Polar residues" evidence="13">
    <location>
        <begin position="1010"/>
        <end position="1026"/>
    </location>
</feature>
<dbReference type="CDD" id="cd10315">
    <property type="entry name" value="CBM41_pullulanase"/>
    <property type="match status" value="1"/>
</dbReference>
<reference evidence="16 17" key="1">
    <citation type="submission" date="2020-03" db="EMBL/GenBank/DDBJ databases">
        <title>Vagococcus sp. nov., isolated from beetles.</title>
        <authorList>
            <person name="Hyun D.-W."/>
            <person name="Bae J.-W."/>
        </authorList>
    </citation>
    <scope>NUCLEOTIDE SEQUENCE [LARGE SCALE GENOMIC DNA]</scope>
    <source>
        <strain evidence="16 17">HDW17B</strain>
    </source>
</reference>
<keyword evidence="7" id="KW-0572">Peptidoglycan-anchor</keyword>
<feature type="transmembrane region" description="Helical" evidence="14">
    <location>
        <begin position="1047"/>
        <end position="1064"/>
    </location>
</feature>
<accession>A0A6G8AV63</accession>
<evidence type="ECO:0000256" key="3">
    <source>
        <dbReference type="ARBA" id="ARBA00022525"/>
    </source>
</evidence>
<dbReference type="PANTHER" id="PTHR43002">
    <property type="entry name" value="GLYCOGEN DEBRANCHING ENZYME"/>
    <property type="match status" value="1"/>
</dbReference>
<dbReference type="EMBL" id="CP049887">
    <property type="protein sequence ID" value="QIL48803.1"/>
    <property type="molecule type" value="Genomic_DNA"/>
</dbReference>
<dbReference type="SUPFAM" id="SSF51445">
    <property type="entry name" value="(Trans)glycosidases"/>
    <property type="match status" value="1"/>
</dbReference>
<feature type="domain" description="Gram-positive cocci surface proteins LPxTG" evidence="15">
    <location>
        <begin position="1039"/>
        <end position="1068"/>
    </location>
</feature>
<dbReference type="AlphaFoldDB" id="A0A6G8AV63"/>
<evidence type="ECO:0000256" key="4">
    <source>
        <dbReference type="ARBA" id="ARBA00022729"/>
    </source>
</evidence>
<dbReference type="InterPro" id="IPR014756">
    <property type="entry name" value="Ig_E-set"/>
</dbReference>
<dbReference type="Gene3D" id="3.20.20.80">
    <property type="entry name" value="Glycosidases"/>
    <property type="match status" value="1"/>
</dbReference>
<dbReference type="Pfam" id="PF02922">
    <property type="entry name" value="CBM_48"/>
    <property type="match status" value="1"/>
</dbReference>
<evidence type="ECO:0000256" key="11">
    <source>
        <dbReference type="ARBA" id="ARBA00029618"/>
    </source>
</evidence>
<dbReference type="SMART" id="SM00642">
    <property type="entry name" value="Aamy"/>
    <property type="match status" value="1"/>
</dbReference>
<evidence type="ECO:0000256" key="8">
    <source>
        <dbReference type="ARBA" id="ARBA00023295"/>
    </source>
</evidence>
<dbReference type="Gene3D" id="2.60.40.1110">
    <property type="match status" value="2"/>
</dbReference>
<dbReference type="GO" id="GO:0051060">
    <property type="term" value="F:pullulanase activity"/>
    <property type="evidence" value="ECO:0007669"/>
    <property type="project" value="UniProtKB-EC"/>
</dbReference>
<keyword evidence="8 16" id="KW-0326">Glycosidase</keyword>
<dbReference type="SUPFAM" id="SSF49452">
    <property type="entry name" value="Starch-binding domain-like"/>
    <property type="match status" value="2"/>
</dbReference>
<dbReference type="CDD" id="cd02860">
    <property type="entry name" value="E_set_Pullulanase"/>
    <property type="match status" value="1"/>
</dbReference>
<dbReference type="InterPro" id="IPR017853">
    <property type="entry name" value="GH"/>
</dbReference>
<proteinExistence type="inferred from homology"/>
<evidence type="ECO:0000259" key="15">
    <source>
        <dbReference type="PROSITE" id="PS50847"/>
    </source>
</evidence>
<keyword evidence="2" id="KW-0134">Cell wall</keyword>
<gene>
    <name evidence="16" type="primary">pulA</name>
    <name evidence="16" type="ORF">G7082_09930</name>
</gene>
<evidence type="ECO:0000313" key="16">
    <source>
        <dbReference type="EMBL" id="QIL48803.1"/>
    </source>
</evidence>
<comment type="catalytic activity">
    <reaction evidence="9">
        <text>Hydrolysis of (1-&gt;6)-alpha-D-glucosidic linkages in pullulan, amylopectin and glycogen, and in the alpha- and beta-limit dextrins of amylopectin and glycogen.</text>
        <dbReference type="EC" id="3.2.1.41"/>
    </reaction>
</comment>
<keyword evidence="14" id="KW-0812">Transmembrane</keyword>
<feature type="compositionally biased region" description="Low complexity" evidence="13">
    <location>
        <begin position="995"/>
        <end position="1006"/>
    </location>
</feature>
<dbReference type="GO" id="GO:0030246">
    <property type="term" value="F:carbohydrate binding"/>
    <property type="evidence" value="ECO:0007669"/>
    <property type="project" value="InterPro"/>
</dbReference>
<feature type="compositionally biased region" description="Low complexity" evidence="13">
    <location>
        <begin position="963"/>
        <end position="986"/>
    </location>
</feature>
<dbReference type="Pfam" id="PF03714">
    <property type="entry name" value="PUD"/>
    <property type="match status" value="1"/>
</dbReference>
<dbReference type="NCBIfam" id="TIGR02104">
    <property type="entry name" value="pulA_typeI"/>
    <property type="match status" value="1"/>
</dbReference>
<evidence type="ECO:0000313" key="17">
    <source>
        <dbReference type="Proteomes" id="UP000501747"/>
    </source>
</evidence>
<keyword evidence="4" id="KW-0732">Signal</keyword>
<evidence type="ECO:0000256" key="6">
    <source>
        <dbReference type="ARBA" id="ARBA00022837"/>
    </source>
</evidence>
<evidence type="ECO:0000256" key="9">
    <source>
        <dbReference type="ARBA" id="ARBA00023965"/>
    </source>
</evidence>
<keyword evidence="14" id="KW-1133">Transmembrane helix</keyword>
<protein>
    <recommendedName>
        <fullName evidence="10">pullulanase</fullName>
        <ecNumber evidence="10">3.2.1.41</ecNumber>
    </recommendedName>
    <alternativeName>
        <fullName evidence="11">Alpha-dextrin endo-1,6-alpha-glucosidase</fullName>
    </alternativeName>
    <alternativeName>
        <fullName evidence="12">Pullulan 6-glucanohydrolase</fullName>
    </alternativeName>
</protein>
<dbReference type="EC" id="3.2.1.41" evidence="10"/>
<dbReference type="Pfam" id="PF00128">
    <property type="entry name" value="Alpha-amylase"/>
    <property type="match status" value="1"/>
</dbReference>
<keyword evidence="3" id="KW-0964">Secreted</keyword>
<keyword evidence="14" id="KW-0472">Membrane</keyword>
<evidence type="ECO:0000256" key="5">
    <source>
        <dbReference type="ARBA" id="ARBA00022801"/>
    </source>
</evidence>
<dbReference type="InterPro" id="IPR019931">
    <property type="entry name" value="LPXTG_anchor"/>
</dbReference>